<reference evidence="2" key="2">
    <citation type="journal article" date="2015" name="Data Brief">
        <title>Shoot transcriptome of the giant reed, Arundo donax.</title>
        <authorList>
            <person name="Barrero R.A."/>
            <person name="Guerrero F.D."/>
            <person name="Moolhuijzen P."/>
            <person name="Goolsby J.A."/>
            <person name="Tidwell J."/>
            <person name="Bellgard S.E."/>
            <person name="Bellgard M.I."/>
        </authorList>
    </citation>
    <scope>NUCLEOTIDE SEQUENCE</scope>
    <source>
        <tissue evidence="2">Shoot tissue taken approximately 20 cm above the soil surface</tissue>
    </source>
</reference>
<accession>A0A0A9BDU8</accession>
<evidence type="ECO:0000313" key="2">
    <source>
        <dbReference type="EMBL" id="JAD60343.1"/>
    </source>
</evidence>
<sequence length="83" mass="9379">MKRGEGIFHPTLLTVLKDVAVQHTKTKRDPSREHKKTKRINNTTTKARTRPKNATRTTTPTSREMEVLVSVGGKSGNRKKSPR</sequence>
<feature type="region of interest" description="Disordered" evidence="1">
    <location>
        <begin position="22"/>
        <end position="83"/>
    </location>
</feature>
<reference evidence="2" key="1">
    <citation type="submission" date="2014-09" db="EMBL/GenBank/DDBJ databases">
        <authorList>
            <person name="Magalhaes I.L.F."/>
            <person name="Oliveira U."/>
            <person name="Santos F.R."/>
            <person name="Vidigal T.H.D.A."/>
            <person name="Brescovit A.D."/>
            <person name="Santos A.J."/>
        </authorList>
    </citation>
    <scope>NUCLEOTIDE SEQUENCE</scope>
    <source>
        <tissue evidence="2">Shoot tissue taken approximately 20 cm above the soil surface</tissue>
    </source>
</reference>
<proteinExistence type="predicted"/>
<dbReference type="EMBL" id="GBRH01237552">
    <property type="protein sequence ID" value="JAD60343.1"/>
    <property type="molecule type" value="Transcribed_RNA"/>
</dbReference>
<evidence type="ECO:0000256" key="1">
    <source>
        <dbReference type="SAM" id="MobiDB-lite"/>
    </source>
</evidence>
<dbReference type="AlphaFoldDB" id="A0A0A9BDU8"/>
<organism evidence="2">
    <name type="scientific">Arundo donax</name>
    <name type="common">Giant reed</name>
    <name type="synonym">Donax arundinaceus</name>
    <dbReference type="NCBI Taxonomy" id="35708"/>
    <lineage>
        <taxon>Eukaryota</taxon>
        <taxon>Viridiplantae</taxon>
        <taxon>Streptophyta</taxon>
        <taxon>Embryophyta</taxon>
        <taxon>Tracheophyta</taxon>
        <taxon>Spermatophyta</taxon>
        <taxon>Magnoliopsida</taxon>
        <taxon>Liliopsida</taxon>
        <taxon>Poales</taxon>
        <taxon>Poaceae</taxon>
        <taxon>PACMAD clade</taxon>
        <taxon>Arundinoideae</taxon>
        <taxon>Arundineae</taxon>
        <taxon>Arundo</taxon>
    </lineage>
</organism>
<protein>
    <submittedName>
        <fullName evidence="2">Uncharacterized protein</fullName>
    </submittedName>
</protein>
<name>A0A0A9BDU8_ARUDO</name>